<dbReference type="CDD" id="cd04762">
    <property type="entry name" value="HTH_MerR-trunc"/>
    <property type="match status" value="1"/>
</dbReference>
<organism evidence="3">
    <name type="scientific">marine metagenome</name>
    <dbReference type="NCBI Taxonomy" id="408172"/>
    <lineage>
        <taxon>unclassified sequences</taxon>
        <taxon>metagenomes</taxon>
        <taxon>ecological metagenomes</taxon>
    </lineage>
</organism>
<dbReference type="InterPro" id="IPR010093">
    <property type="entry name" value="SinI_DNA-bd"/>
</dbReference>
<evidence type="ECO:0000313" key="3">
    <source>
        <dbReference type="EMBL" id="SVA24106.1"/>
    </source>
</evidence>
<feature type="domain" description="Mop" evidence="2">
    <location>
        <begin position="71"/>
        <end position="136"/>
    </location>
</feature>
<dbReference type="Pfam" id="PF03459">
    <property type="entry name" value="TOBE"/>
    <property type="match status" value="1"/>
</dbReference>
<dbReference type="NCBIfam" id="TIGR00638">
    <property type="entry name" value="Mop"/>
    <property type="match status" value="1"/>
</dbReference>
<dbReference type="Gene3D" id="1.10.1660.10">
    <property type="match status" value="1"/>
</dbReference>
<dbReference type="Gene3D" id="2.40.50.100">
    <property type="match status" value="1"/>
</dbReference>
<dbReference type="EMBL" id="UINC01005875">
    <property type="protein sequence ID" value="SVA24106.1"/>
    <property type="molecule type" value="Genomic_DNA"/>
</dbReference>
<dbReference type="InterPro" id="IPR009061">
    <property type="entry name" value="DNA-bd_dom_put_sf"/>
</dbReference>
<dbReference type="SUPFAM" id="SSF50331">
    <property type="entry name" value="MOP-like"/>
    <property type="match status" value="1"/>
</dbReference>
<dbReference type="GO" id="GO:0015689">
    <property type="term" value="P:molybdate ion transport"/>
    <property type="evidence" value="ECO:0007669"/>
    <property type="project" value="InterPro"/>
</dbReference>
<evidence type="ECO:0000259" key="2">
    <source>
        <dbReference type="PROSITE" id="PS51866"/>
    </source>
</evidence>
<dbReference type="AlphaFoldDB" id="A0A381U7A0"/>
<dbReference type="Pfam" id="PF12728">
    <property type="entry name" value="HTH_17"/>
    <property type="match status" value="1"/>
</dbReference>
<dbReference type="InterPro" id="IPR008995">
    <property type="entry name" value="Mo/tungstate-bd_C_term_dom"/>
</dbReference>
<reference evidence="3" key="1">
    <citation type="submission" date="2018-05" db="EMBL/GenBank/DDBJ databases">
        <authorList>
            <person name="Lanie J.A."/>
            <person name="Ng W.-L."/>
            <person name="Kazmierczak K.M."/>
            <person name="Andrzejewski T.M."/>
            <person name="Davidsen T.M."/>
            <person name="Wayne K.J."/>
            <person name="Tettelin H."/>
            <person name="Glass J.I."/>
            <person name="Rusch D."/>
            <person name="Podicherti R."/>
            <person name="Tsui H.-C.T."/>
            <person name="Winkler M.E."/>
        </authorList>
    </citation>
    <scope>NUCLEOTIDE SEQUENCE</scope>
</reference>
<protein>
    <recommendedName>
        <fullName evidence="2">Mop domain-containing protein</fullName>
    </recommendedName>
</protein>
<dbReference type="NCBIfam" id="TIGR01764">
    <property type="entry name" value="excise"/>
    <property type="match status" value="1"/>
</dbReference>
<dbReference type="SUPFAM" id="SSF46955">
    <property type="entry name" value="Putative DNA-binding domain"/>
    <property type="match status" value="1"/>
</dbReference>
<dbReference type="GO" id="GO:0003677">
    <property type="term" value="F:DNA binding"/>
    <property type="evidence" value="ECO:0007669"/>
    <property type="project" value="InterPro"/>
</dbReference>
<proteinExistence type="predicted"/>
<accession>A0A381U7A0</accession>
<dbReference type="InterPro" id="IPR005116">
    <property type="entry name" value="Transp-assoc_OB_typ1"/>
</dbReference>
<sequence>MFLTVRQAAGRLGVSYSTLKQWIFKGSVRTTRTEGGHHRIAEMEVERLLAKQGHLPTSKKVSTIGNGTLVAVSGRNQLRGIVDEIRLEGLLAQVQLRVGDQVLTAIITRDAVSALKLRRGSAATALIKSTEVMIAREAEPPPLRQQRAKKA</sequence>
<name>A0A381U7A0_9ZZZZ</name>
<keyword evidence="1" id="KW-0500">Molybdenum</keyword>
<dbReference type="InterPro" id="IPR041657">
    <property type="entry name" value="HTH_17"/>
</dbReference>
<dbReference type="PROSITE" id="PS51866">
    <property type="entry name" value="MOP"/>
    <property type="match status" value="1"/>
</dbReference>
<evidence type="ECO:0000256" key="1">
    <source>
        <dbReference type="ARBA" id="ARBA00022505"/>
    </source>
</evidence>
<gene>
    <name evidence="3" type="ORF">METZ01_LOCUS76960</name>
</gene>
<dbReference type="InterPro" id="IPR004606">
    <property type="entry name" value="Mop_domain"/>
</dbReference>